<comment type="caution">
    <text evidence="4">The sequence shown here is derived from an EMBL/GenBank/DDBJ whole genome shotgun (WGS) entry which is preliminary data.</text>
</comment>
<dbReference type="SUPFAM" id="SSF53850">
    <property type="entry name" value="Periplasmic binding protein-like II"/>
    <property type="match status" value="1"/>
</dbReference>
<dbReference type="Pfam" id="PF00497">
    <property type="entry name" value="SBP_bac_3"/>
    <property type="match status" value="1"/>
</dbReference>
<evidence type="ECO:0000313" key="5">
    <source>
        <dbReference type="Proteomes" id="UP000596938"/>
    </source>
</evidence>
<name>A0ABQ1Y0P6_9MICC</name>
<sequence>MMHPPTTRTFRTIAFLGVIAASVALSGCESATSATSSVSSDCTPKDKGLTTYTPGTLTVGVPENPPHTKTEGTSASGLEIDLVTKLAAAECLNVAYVPITYANGIPMISEQKRTDISTGGWYVTEARAKQVGYTTPTFYDTMGIVSKTGASTVSDLQSIGTVGTGTGFSWNEDMTKVLDGNLKQYPGTVEMKQDLVNGRLQASLDGYAVAVAAYKGTDFKVEPAKTDDRVAITTSQPTIAFPVAKENTALSNAFSALIDSYRTDGTLTSLLTKYDLPADLLVPADKAATSIR</sequence>
<feature type="chain" id="PRO_5045669024" evidence="2">
    <location>
        <begin position="27"/>
        <end position="292"/>
    </location>
</feature>
<accession>A0ABQ1Y0P6</accession>
<proteinExistence type="predicted"/>
<evidence type="ECO:0000313" key="4">
    <source>
        <dbReference type="EMBL" id="GGH08097.1"/>
    </source>
</evidence>
<evidence type="ECO:0000256" key="2">
    <source>
        <dbReference type="SAM" id="SignalP"/>
    </source>
</evidence>
<protein>
    <submittedName>
        <fullName evidence="4">Glutamine ABC transporter substrate-binding protein</fullName>
    </submittedName>
</protein>
<gene>
    <name evidence="4" type="ORF">GCM10011577_35870</name>
</gene>
<dbReference type="RefSeq" id="WP_188813193.1">
    <property type="nucleotide sequence ID" value="NZ_BAAAWV010000001.1"/>
</dbReference>
<evidence type="ECO:0000256" key="1">
    <source>
        <dbReference type="ARBA" id="ARBA00022729"/>
    </source>
</evidence>
<dbReference type="PANTHER" id="PTHR35936:SF17">
    <property type="entry name" value="ARGININE-BINDING EXTRACELLULAR PROTEIN ARTP"/>
    <property type="match status" value="1"/>
</dbReference>
<keyword evidence="5" id="KW-1185">Reference proteome</keyword>
<evidence type="ECO:0000259" key="3">
    <source>
        <dbReference type="SMART" id="SM00062"/>
    </source>
</evidence>
<reference evidence="5" key="1">
    <citation type="journal article" date="2019" name="Int. J. Syst. Evol. Microbiol.">
        <title>The Global Catalogue of Microorganisms (GCM) 10K type strain sequencing project: providing services to taxonomists for standard genome sequencing and annotation.</title>
        <authorList>
            <consortium name="The Broad Institute Genomics Platform"/>
            <consortium name="The Broad Institute Genome Sequencing Center for Infectious Disease"/>
            <person name="Wu L."/>
            <person name="Ma J."/>
        </authorList>
    </citation>
    <scope>NUCLEOTIDE SEQUENCE [LARGE SCALE GENOMIC DNA]</scope>
    <source>
        <strain evidence="5">CGMCC 1.1927</strain>
    </source>
</reference>
<feature type="signal peptide" evidence="2">
    <location>
        <begin position="1"/>
        <end position="26"/>
    </location>
</feature>
<dbReference type="PANTHER" id="PTHR35936">
    <property type="entry name" value="MEMBRANE-BOUND LYTIC MUREIN TRANSGLYCOSYLASE F"/>
    <property type="match status" value="1"/>
</dbReference>
<feature type="domain" description="Solute-binding protein family 3/N-terminal" evidence="3">
    <location>
        <begin position="56"/>
        <end position="278"/>
    </location>
</feature>
<keyword evidence="1 2" id="KW-0732">Signal</keyword>
<organism evidence="4 5">
    <name type="scientific">Pseudarthrobacter polychromogenes</name>
    <dbReference type="NCBI Taxonomy" id="1676"/>
    <lineage>
        <taxon>Bacteria</taxon>
        <taxon>Bacillati</taxon>
        <taxon>Actinomycetota</taxon>
        <taxon>Actinomycetes</taxon>
        <taxon>Micrococcales</taxon>
        <taxon>Micrococcaceae</taxon>
        <taxon>Pseudarthrobacter</taxon>
    </lineage>
</organism>
<dbReference type="EMBL" id="BMKU01000014">
    <property type="protein sequence ID" value="GGH08097.1"/>
    <property type="molecule type" value="Genomic_DNA"/>
</dbReference>
<dbReference type="Gene3D" id="3.40.190.10">
    <property type="entry name" value="Periplasmic binding protein-like II"/>
    <property type="match status" value="2"/>
</dbReference>
<dbReference type="InterPro" id="IPR001638">
    <property type="entry name" value="Solute-binding_3/MltF_N"/>
</dbReference>
<dbReference type="Proteomes" id="UP000596938">
    <property type="component" value="Unassembled WGS sequence"/>
</dbReference>
<dbReference type="SMART" id="SM00062">
    <property type="entry name" value="PBPb"/>
    <property type="match status" value="1"/>
</dbReference>